<proteinExistence type="predicted"/>
<dbReference type="PANTHER" id="PTHR43798:SF33">
    <property type="entry name" value="HYDROLASE, PUTATIVE (AFU_ORTHOLOGUE AFUA_2G14860)-RELATED"/>
    <property type="match status" value="1"/>
</dbReference>
<evidence type="ECO:0000259" key="1">
    <source>
        <dbReference type="Pfam" id="PF12697"/>
    </source>
</evidence>
<dbReference type="InterPro" id="IPR000073">
    <property type="entry name" value="AB_hydrolase_1"/>
</dbReference>
<protein>
    <submittedName>
        <fullName evidence="2">Hydrolase, alpha/beta fold family</fullName>
    </submittedName>
</protein>
<dbReference type="InterPro" id="IPR029058">
    <property type="entry name" value="AB_hydrolase_fold"/>
</dbReference>
<dbReference type="InterPro" id="IPR050266">
    <property type="entry name" value="AB_hydrolase_sf"/>
</dbReference>
<dbReference type="GO" id="GO:0016787">
    <property type="term" value="F:hydrolase activity"/>
    <property type="evidence" value="ECO:0007669"/>
    <property type="project" value="UniProtKB-KW"/>
</dbReference>
<evidence type="ECO:0000313" key="2">
    <source>
        <dbReference type="EMBL" id="CAA9323283.1"/>
    </source>
</evidence>
<accession>A0A6J4L572</accession>
<keyword evidence="2" id="KW-0378">Hydrolase</keyword>
<reference evidence="2" key="1">
    <citation type="submission" date="2020-02" db="EMBL/GenBank/DDBJ databases">
        <authorList>
            <person name="Meier V. D."/>
        </authorList>
    </citation>
    <scope>NUCLEOTIDE SEQUENCE</scope>
    <source>
        <strain evidence="2">AVDCRST_MAG93</strain>
    </source>
</reference>
<feature type="domain" description="AB hydrolase-1" evidence="1">
    <location>
        <begin position="20"/>
        <end position="244"/>
    </location>
</feature>
<dbReference type="PANTHER" id="PTHR43798">
    <property type="entry name" value="MONOACYLGLYCEROL LIPASE"/>
    <property type="match status" value="1"/>
</dbReference>
<dbReference type="SUPFAM" id="SSF53474">
    <property type="entry name" value="alpha/beta-Hydrolases"/>
    <property type="match status" value="1"/>
</dbReference>
<dbReference type="Pfam" id="PF12697">
    <property type="entry name" value="Abhydrolase_6"/>
    <property type="match status" value="1"/>
</dbReference>
<dbReference type="AlphaFoldDB" id="A0A6J4L572"/>
<dbReference type="EMBL" id="CADCTR010001967">
    <property type="protein sequence ID" value="CAA9323283.1"/>
    <property type="molecule type" value="Genomic_DNA"/>
</dbReference>
<name>A0A6J4L572_9CHLR</name>
<feature type="non-terminal residue" evidence="2">
    <location>
        <position position="1"/>
    </location>
</feature>
<dbReference type="Gene3D" id="3.40.50.1820">
    <property type="entry name" value="alpha/beta hydrolase"/>
    <property type="match status" value="1"/>
</dbReference>
<sequence>ESGLRGAANVWSMSSADEGAPTVFPEVANFTRVCAYDRPGTVVGGESPSRSDPVSQPTTARDAVADLHALLSAAEERGPYVLVGHSYGGLVVRLYAMTYPQDVSGLVLIDALSEFLQAGLTPEQRALWKPLVDPVTQEDIAAYEGIERSDMDRSFEEVRAAAPLRPLPLVVLSADRPWGPQIPSLIASGALPPDTPPDFGYVIDAAQKPAQEDLAKLVPGAEHITDTNSGHDIHNEQPQLVIDAIRQVVDADRDGAETVGIVEGAE</sequence>
<dbReference type="GO" id="GO:0016020">
    <property type="term" value="C:membrane"/>
    <property type="evidence" value="ECO:0007669"/>
    <property type="project" value="TreeGrafter"/>
</dbReference>
<gene>
    <name evidence="2" type="ORF">AVDCRST_MAG93-5853</name>
</gene>
<organism evidence="2">
    <name type="scientific">uncultured Chloroflexia bacterium</name>
    <dbReference type="NCBI Taxonomy" id="1672391"/>
    <lineage>
        <taxon>Bacteria</taxon>
        <taxon>Bacillati</taxon>
        <taxon>Chloroflexota</taxon>
        <taxon>Chloroflexia</taxon>
        <taxon>environmental samples</taxon>
    </lineage>
</organism>